<keyword evidence="2 4" id="KW-0238">DNA-binding</keyword>
<dbReference type="GO" id="GO:0003677">
    <property type="term" value="F:DNA binding"/>
    <property type="evidence" value="ECO:0007669"/>
    <property type="project" value="UniProtKB-UniRule"/>
</dbReference>
<evidence type="ECO:0000259" key="7">
    <source>
        <dbReference type="PROSITE" id="PS50960"/>
    </source>
</evidence>
<dbReference type="PANTHER" id="PTHR23110">
    <property type="entry name" value="BTB DOMAIN TRANSCRIPTION FACTOR"/>
    <property type="match status" value="1"/>
</dbReference>
<dbReference type="Gene3D" id="3.30.710.10">
    <property type="entry name" value="Potassium Channel Kv1.1, Chain A"/>
    <property type="match status" value="1"/>
</dbReference>
<dbReference type="KEGG" id="csol:105364976"/>
<evidence type="ECO:0000256" key="5">
    <source>
        <dbReference type="SAM" id="MobiDB-lite"/>
    </source>
</evidence>
<keyword evidence="8" id="KW-1185">Reference proteome</keyword>
<feature type="domain" description="HTH psq-type" evidence="7">
    <location>
        <begin position="312"/>
        <end position="364"/>
    </location>
</feature>
<dbReference type="FunFam" id="1.10.10.60:FF:000019">
    <property type="entry name" value="Ligand-dependent corepressor isoform 1"/>
    <property type="match status" value="1"/>
</dbReference>
<dbReference type="GO" id="GO:0006357">
    <property type="term" value="P:regulation of transcription by RNA polymerase II"/>
    <property type="evidence" value="ECO:0007669"/>
    <property type="project" value="TreeGrafter"/>
</dbReference>
<dbReference type="AlphaFoldDB" id="A0AAJ6YNI9"/>
<evidence type="ECO:0000259" key="6">
    <source>
        <dbReference type="PROSITE" id="PS50097"/>
    </source>
</evidence>
<proteinExistence type="predicted"/>
<reference evidence="9" key="1">
    <citation type="submission" date="2025-08" db="UniProtKB">
        <authorList>
            <consortium name="RefSeq"/>
        </authorList>
    </citation>
    <scope>IDENTIFICATION</scope>
</reference>
<dbReference type="InterPro" id="IPR011333">
    <property type="entry name" value="SKP1/BTB/POZ_sf"/>
</dbReference>
<dbReference type="GO" id="GO:0005634">
    <property type="term" value="C:nucleus"/>
    <property type="evidence" value="ECO:0007669"/>
    <property type="project" value="UniProtKB-SubCell"/>
</dbReference>
<evidence type="ECO:0000256" key="1">
    <source>
        <dbReference type="ARBA" id="ARBA00004123"/>
    </source>
</evidence>
<dbReference type="SMART" id="SM00225">
    <property type="entry name" value="BTB"/>
    <property type="match status" value="1"/>
</dbReference>
<sequence length="482" mass="52168">MNTSAQQYCLRWNNHSSNFVTVFEQLLKSEAFTDVTVSVHNGTSIKCHKMVLAACSSYFQDLFIKNPCEHPIIILSDVKYCEIKAILDYMYKGEVNVAQDQLAGLLKVASFLKVKGLVEDSESSNRREAEPSMSPSPAITTSTMSTVAHSSGYISPPHIPSSTFIPYGKSPVERNHNHMPLWAAFSGLPMPQHPISGHQPPPRSQHSILGSSYENSSETSPLSRKKLSSLMANRDTPILRNVLGQGQADSSQGMSTPHLERQDASFCSNSNGSAHDSDRRNSAELSESMIDEDEKQISPQNYPVGNKSGGPKPEWKRYKQYTREHIMDAMSAVRNKEMSALQAARKYGVPSRTLYDKLKKAGILPSRGAAVQRRESSHCGSARFPYASSINGSVYGSGGGGGAVLSESESETNGPGGCTSEASYASALAMDMSTRSPSPNPNAIGGGLSAELDDQVEDLSLSRGAPPHEEENANDSDSSNRV</sequence>
<keyword evidence="3 4" id="KW-0539">Nucleus</keyword>
<feature type="region of interest" description="Disordered" evidence="5">
    <location>
        <begin position="192"/>
        <end position="225"/>
    </location>
</feature>
<dbReference type="InterPro" id="IPR007889">
    <property type="entry name" value="HTH_Psq"/>
</dbReference>
<feature type="compositionally biased region" description="Polar residues" evidence="5">
    <location>
        <begin position="265"/>
        <end position="274"/>
    </location>
</feature>
<gene>
    <name evidence="9" type="primary">LOC105364976</name>
</gene>
<dbReference type="Proteomes" id="UP000695007">
    <property type="component" value="Unplaced"/>
</dbReference>
<dbReference type="PROSITE" id="PS50960">
    <property type="entry name" value="HTH_PSQ"/>
    <property type="match status" value="1"/>
</dbReference>
<dbReference type="Pfam" id="PF00651">
    <property type="entry name" value="BTB"/>
    <property type="match status" value="1"/>
</dbReference>
<dbReference type="GeneID" id="105364976"/>
<dbReference type="InterPro" id="IPR051095">
    <property type="entry name" value="Dros_DevTransReg"/>
</dbReference>
<comment type="subcellular location">
    <subcellularLocation>
        <location evidence="1 4">Nucleus</location>
    </subcellularLocation>
</comment>
<dbReference type="PANTHER" id="PTHR23110:SF109">
    <property type="entry name" value="FI07618P-RELATED"/>
    <property type="match status" value="1"/>
</dbReference>
<dbReference type="CDD" id="cd18315">
    <property type="entry name" value="BTB_POZ_BAB-like"/>
    <property type="match status" value="1"/>
</dbReference>
<name>A0AAJ6YNI9_9HYME</name>
<dbReference type="SUPFAM" id="SSF46689">
    <property type="entry name" value="Homeodomain-like"/>
    <property type="match status" value="1"/>
</dbReference>
<organism evidence="8 9">
    <name type="scientific">Ceratosolen solmsi marchali</name>
    <dbReference type="NCBI Taxonomy" id="326594"/>
    <lineage>
        <taxon>Eukaryota</taxon>
        <taxon>Metazoa</taxon>
        <taxon>Ecdysozoa</taxon>
        <taxon>Arthropoda</taxon>
        <taxon>Hexapoda</taxon>
        <taxon>Insecta</taxon>
        <taxon>Pterygota</taxon>
        <taxon>Neoptera</taxon>
        <taxon>Endopterygota</taxon>
        <taxon>Hymenoptera</taxon>
        <taxon>Apocrita</taxon>
        <taxon>Proctotrupomorpha</taxon>
        <taxon>Chalcidoidea</taxon>
        <taxon>Agaonidae</taxon>
        <taxon>Agaoninae</taxon>
        <taxon>Ceratosolen</taxon>
    </lineage>
</organism>
<feature type="DNA-binding region" description="H-T-H motif" evidence="4">
    <location>
        <begin position="340"/>
        <end position="360"/>
    </location>
</feature>
<dbReference type="InterPro" id="IPR009057">
    <property type="entry name" value="Homeodomain-like_sf"/>
</dbReference>
<feature type="domain" description="BTB" evidence="6">
    <location>
        <begin position="33"/>
        <end position="99"/>
    </location>
</feature>
<evidence type="ECO:0000256" key="3">
    <source>
        <dbReference type="ARBA" id="ARBA00023242"/>
    </source>
</evidence>
<dbReference type="Gene3D" id="1.10.10.60">
    <property type="entry name" value="Homeodomain-like"/>
    <property type="match status" value="1"/>
</dbReference>
<evidence type="ECO:0000256" key="2">
    <source>
        <dbReference type="ARBA" id="ARBA00023125"/>
    </source>
</evidence>
<feature type="region of interest" description="Disordered" evidence="5">
    <location>
        <begin position="398"/>
        <end position="482"/>
    </location>
</feature>
<accession>A0AAJ6YNI9</accession>
<feature type="region of interest" description="Disordered" evidence="5">
    <location>
        <begin position="246"/>
        <end position="314"/>
    </location>
</feature>
<feature type="region of interest" description="Disordered" evidence="5">
    <location>
        <begin position="120"/>
        <end position="142"/>
    </location>
</feature>
<feature type="compositionally biased region" description="Polar residues" evidence="5">
    <location>
        <begin position="204"/>
        <end position="222"/>
    </location>
</feature>
<evidence type="ECO:0000256" key="4">
    <source>
        <dbReference type="PROSITE-ProRule" id="PRU00320"/>
    </source>
</evidence>
<feature type="compositionally biased region" description="Polar residues" evidence="5">
    <location>
        <begin position="133"/>
        <end position="142"/>
    </location>
</feature>
<evidence type="ECO:0000313" key="9">
    <source>
        <dbReference type="RefSeq" id="XP_011501324.1"/>
    </source>
</evidence>
<dbReference type="InterPro" id="IPR000210">
    <property type="entry name" value="BTB/POZ_dom"/>
</dbReference>
<dbReference type="RefSeq" id="XP_011501324.1">
    <property type="nucleotide sequence ID" value="XM_011503022.1"/>
</dbReference>
<protein>
    <submittedName>
        <fullName evidence="9">Zinc finger and BTB domain-containing protein 9-like</fullName>
    </submittedName>
</protein>
<dbReference type="SUPFAM" id="SSF54695">
    <property type="entry name" value="POZ domain"/>
    <property type="match status" value="1"/>
</dbReference>
<dbReference type="PROSITE" id="PS50097">
    <property type="entry name" value="BTB"/>
    <property type="match status" value="1"/>
</dbReference>
<dbReference type="Pfam" id="PF05225">
    <property type="entry name" value="HTH_psq"/>
    <property type="match status" value="1"/>
</dbReference>
<evidence type="ECO:0000313" key="8">
    <source>
        <dbReference type="Proteomes" id="UP000695007"/>
    </source>
</evidence>